<dbReference type="RefSeq" id="WP_163682117.1">
    <property type="nucleotide sequence ID" value="NZ_JAAIYP010000043.1"/>
</dbReference>
<dbReference type="PANTHER" id="PTHR41368">
    <property type="entry name" value="PROTEIN YGHO"/>
    <property type="match status" value="1"/>
</dbReference>
<dbReference type="Proteomes" id="UP000480684">
    <property type="component" value="Unassembled WGS sequence"/>
</dbReference>
<proteinExistence type="predicted"/>
<name>A0A7C9QVY5_9PROT</name>
<dbReference type="EMBL" id="JAAIYP010000043">
    <property type="protein sequence ID" value="NFV81757.1"/>
    <property type="molecule type" value="Genomic_DNA"/>
</dbReference>
<dbReference type="AlphaFoldDB" id="A0A7C9QVY5"/>
<dbReference type="PANTHER" id="PTHR41368:SF1">
    <property type="entry name" value="PROTEIN YGHO"/>
    <property type="match status" value="1"/>
</dbReference>
<evidence type="ECO:0000313" key="2">
    <source>
        <dbReference type="Proteomes" id="UP000480684"/>
    </source>
</evidence>
<sequence length="378" mass="42008">MNTISVTAIDPSHDLDTFLRVPFQVYGTLPHWVPPLWMERRASLAPGATPYTRRARMHWWIATQGEKVVGRISAHVDPLALEREPGIGHMGLLAAVEDPAVVAALTTAAENWLRAQGMTRVRGPLDLHINQESGLLVDGFDTPPMMMMPHNPPGLGAALEAAGYAKAMDLLAYRGDPRQSFPESVRRLMDRPLPPGLVVRPARLGSSYDDEVRTMVDIFNDAWSANWGFVPFEPEEVALLGRELRPLIEKRLVWFAETDGQAVAFLVCLPNVNEAVADLDGRLLPFGWAKLLWRLKGRGLRTARVPLMGVRKAMSASLAGSMLPFHLIAALWPEVLARKMEAVELSWVLENNKPMRALAEMLCGPAYKTYRLYEKALA</sequence>
<dbReference type="InterPro" id="IPR016181">
    <property type="entry name" value="Acyl_CoA_acyltransferase"/>
</dbReference>
<dbReference type="GO" id="GO:0016787">
    <property type="term" value="F:hydrolase activity"/>
    <property type="evidence" value="ECO:0007669"/>
    <property type="project" value="UniProtKB-KW"/>
</dbReference>
<protein>
    <submittedName>
        <fullName evidence="1">dATP pyrophosphohydrolase</fullName>
    </submittedName>
</protein>
<reference evidence="1 2" key="1">
    <citation type="submission" date="2020-02" db="EMBL/GenBank/DDBJ databases">
        <authorList>
            <person name="Dziuba M."/>
            <person name="Kuznetsov B."/>
            <person name="Mardanov A."/>
            <person name="Ravin N."/>
            <person name="Grouzdev D."/>
        </authorList>
    </citation>
    <scope>NUCLEOTIDE SEQUENCE [LARGE SCALE GENOMIC DNA]</scope>
    <source>
        <strain evidence="1 2">SpK</strain>
    </source>
</reference>
<evidence type="ECO:0000313" key="1">
    <source>
        <dbReference type="EMBL" id="NFV81757.1"/>
    </source>
</evidence>
<keyword evidence="2" id="KW-1185">Reference proteome</keyword>
<dbReference type="InterPro" id="IPR039968">
    <property type="entry name" value="BcerS-like"/>
</dbReference>
<gene>
    <name evidence="1" type="ORF">G4223_16725</name>
</gene>
<comment type="caution">
    <text evidence="1">The sequence shown here is derived from an EMBL/GenBank/DDBJ whole genome shotgun (WGS) entry which is preliminary data.</text>
</comment>
<keyword evidence="1" id="KW-0378">Hydrolase</keyword>
<dbReference type="SUPFAM" id="SSF55729">
    <property type="entry name" value="Acyl-CoA N-acyltransferases (Nat)"/>
    <property type="match status" value="1"/>
</dbReference>
<organism evidence="1 2">
    <name type="scientific">Magnetospirillum aberrantis SpK</name>
    <dbReference type="NCBI Taxonomy" id="908842"/>
    <lineage>
        <taxon>Bacteria</taxon>
        <taxon>Pseudomonadati</taxon>
        <taxon>Pseudomonadota</taxon>
        <taxon>Alphaproteobacteria</taxon>
        <taxon>Rhodospirillales</taxon>
        <taxon>Rhodospirillaceae</taxon>
        <taxon>Magnetospirillum</taxon>
    </lineage>
</organism>
<dbReference type="Gene3D" id="3.40.630.30">
    <property type="match status" value="1"/>
</dbReference>
<accession>A0A7C9QVY5</accession>